<comment type="subcellular location">
    <subcellularLocation>
        <location evidence="7">Cytoplasm</location>
    </subcellularLocation>
</comment>
<accession>A0A0P1GK50</accession>
<protein>
    <recommendedName>
        <fullName evidence="7">Endoribonuclease YbeY</fullName>
        <ecNumber evidence="7">3.1.-.-</ecNumber>
    </recommendedName>
</protein>
<feature type="binding site" evidence="7">
    <location>
        <position position="127"/>
    </location>
    <ligand>
        <name>Zn(2+)</name>
        <dbReference type="ChEBI" id="CHEBI:29105"/>
        <note>catalytic</note>
    </ligand>
</feature>
<dbReference type="InterPro" id="IPR023091">
    <property type="entry name" value="MetalPrtase_cat_dom_sf_prd"/>
</dbReference>
<dbReference type="GO" id="GO:0005737">
    <property type="term" value="C:cytoplasm"/>
    <property type="evidence" value="ECO:0007669"/>
    <property type="project" value="UniProtKB-SubCell"/>
</dbReference>
<keyword evidence="7" id="KW-0690">Ribosome biogenesis</keyword>
<evidence type="ECO:0000256" key="7">
    <source>
        <dbReference type="HAMAP-Rule" id="MF_00009"/>
    </source>
</evidence>
<evidence type="ECO:0000256" key="3">
    <source>
        <dbReference type="ARBA" id="ARBA00022723"/>
    </source>
</evidence>
<keyword evidence="2 7" id="KW-0540">Nuclease</keyword>
<dbReference type="PROSITE" id="PS01306">
    <property type="entry name" value="UPF0054"/>
    <property type="match status" value="1"/>
</dbReference>
<feature type="binding site" evidence="7">
    <location>
        <position position="131"/>
    </location>
    <ligand>
        <name>Zn(2+)</name>
        <dbReference type="ChEBI" id="CHEBI:29105"/>
        <note>catalytic</note>
    </ligand>
</feature>
<dbReference type="GO" id="GO:0004222">
    <property type="term" value="F:metalloendopeptidase activity"/>
    <property type="evidence" value="ECO:0007669"/>
    <property type="project" value="InterPro"/>
</dbReference>
<proteinExistence type="inferred from homology"/>
<dbReference type="Pfam" id="PF02130">
    <property type="entry name" value="YbeY"/>
    <property type="match status" value="1"/>
</dbReference>
<reference evidence="9 10" key="1">
    <citation type="submission" date="2015-09" db="EMBL/GenBank/DDBJ databases">
        <authorList>
            <consortium name="Swine Surveillance"/>
        </authorList>
    </citation>
    <scope>NUCLEOTIDE SEQUENCE [LARGE SCALE GENOMIC DNA]</scope>
    <source>
        <strain evidence="9 10">CECT 7648</strain>
    </source>
</reference>
<dbReference type="AlphaFoldDB" id="A0A0P1GK50"/>
<evidence type="ECO:0000313" key="10">
    <source>
        <dbReference type="Proteomes" id="UP000054935"/>
    </source>
</evidence>
<organism evidence="9 10">
    <name type="scientific">Tropicibacter naphthalenivorans</name>
    <dbReference type="NCBI Taxonomy" id="441103"/>
    <lineage>
        <taxon>Bacteria</taxon>
        <taxon>Pseudomonadati</taxon>
        <taxon>Pseudomonadota</taxon>
        <taxon>Alphaproteobacteria</taxon>
        <taxon>Rhodobacterales</taxon>
        <taxon>Roseobacteraceae</taxon>
        <taxon>Tropicibacter</taxon>
    </lineage>
</organism>
<dbReference type="GO" id="GO:0008270">
    <property type="term" value="F:zinc ion binding"/>
    <property type="evidence" value="ECO:0007669"/>
    <property type="project" value="UniProtKB-UniRule"/>
</dbReference>
<dbReference type="EMBL" id="CYSE01000014">
    <property type="protein sequence ID" value="CUH82492.1"/>
    <property type="molecule type" value="Genomic_DNA"/>
</dbReference>
<feature type="binding site" evidence="7">
    <location>
        <position position="137"/>
    </location>
    <ligand>
        <name>Zn(2+)</name>
        <dbReference type="ChEBI" id="CHEBI:29105"/>
        <note>catalytic</note>
    </ligand>
</feature>
<keyword evidence="7" id="KW-0698">rRNA processing</keyword>
<dbReference type="OrthoDB" id="9807740at2"/>
<feature type="region of interest" description="Disordered" evidence="8">
    <location>
        <begin position="157"/>
        <end position="177"/>
    </location>
</feature>
<evidence type="ECO:0000256" key="4">
    <source>
        <dbReference type="ARBA" id="ARBA00022759"/>
    </source>
</evidence>
<dbReference type="PANTHER" id="PTHR46986:SF1">
    <property type="entry name" value="ENDORIBONUCLEASE YBEY, CHLOROPLASTIC"/>
    <property type="match status" value="1"/>
</dbReference>
<dbReference type="GO" id="GO:0004521">
    <property type="term" value="F:RNA endonuclease activity"/>
    <property type="evidence" value="ECO:0007669"/>
    <property type="project" value="UniProtKB-UniRule"/>
</dbReference>
<dbReference type="HAMAP" id="MF_00009">
    <property type="entry name" value="Endoribonucl_YbeY"/>
    <property type="match status" value="1"/>
</dbReference>
<sequence>MQIDTIYEDDRWQAADLETLAEPAIAQTFAQLGLDPAPYEIAILACDDARIAVLNAEFREKPTPTNVLSWPSEDLAADTDGDTPYAPEPEDDEHHLGDIAISYDTCAREAQEAHKPFSAHVTHLIVHGTLHLLGYDHIRDADATLMEGLETVILGKLGLPDPYSQDQGPDGPATGKD</sequence>
<dbReference type="EC" id="3.1.-.-" evidence="7"/>
<dbReference type="NCBIfam" id="TIGR00043">
    <property type="entry name" value="rRNA maturation RNase YbeY"/>
    <property type="match status" value="1"/>
</dbReference>
<dbReference type="STRING" id="441103.TRN7648_04034"/>
<dbReference type="PANTHER" id="PTHR46986">
    <property type="entry name" value="ENDORIBONUCLEASE YBEY, CHLOROPLASTIC"/>
    <property type="match status" value="1"/>
</dbReference>
<gene>
    <name evidence="7 9" type="primary">ybeY</name>
    <name evidence="9" type="ORF">TRN7648_04034</name>
</gene>
<dbReference type="InterPro" id="IPR002036">
    <property type="entry name" value="YbeY"/>
</dbReference>
<comment type="function">
    <text evidence="7">Single strand-specific metallo-endoribonuclease involved in late-stage 70S ribosome quality control and in maturation of the 3' terminus of the 16S rRNA.</text>
</comment>
<keyword evidence="5 7" id="KW-0378">Hydrolase</keyword>
<keyword evidence="7" id="KW-0963">Cytoplasm</keyword>
<keyword evidence="10" id="KW-1185">Reference proteome</keyword>
<evidence type="ECO:0000256" key="1">
    <source>
        <dbReference type="ARBA" id="ARBA00010875"/>
    </source>
</evidence>
<keyword evidence="3 7" id="KW-0479">Metal-binding</keyword>
<evidence type="ECO:0000256" key="8">
    <source>
        <dbReference type="SAM" id="MobiDB-lite"/>
    </source>
</evidence>
<dbReference type="InterPro" id="IPR020549">
    <property type="entry name" value="YbeY_CS"/>
</dbReference>
<dbReference type="Gene3D" id="3.40.390.30">
    <property type="entry name" value="Metalloproteases ('zincins'), catalytic domain"/>
    <property type="match status" value="1"/>
</dbReference>
<evidence type="ECO:0000256" key="6">
    <source>
        <dbReference type="ARBA" id="ARBA00022833"/>
    </source>
</evidence>
<evidence type="ECO:0000256" key="2">
    <source>
        <dbReference type="ARBA" id="ARBA00022722"/>
    </source>
</evidence>
<keyword evidence="4 7" id="KW-0255">Endonuclease</keyword>
<keyword evidence="6 7" id="KW-0862">Zinc</keyword>
<comment type="similarity">
    <text evidence="1 7">Belongs to the endoribonuclease YbeY family.</text>
</comment>
<evidence type="ECO:0000313" key="9">
    <source>
        <dbReference type="EMBL" id="CUH82492.1"/>
    </source>
</evidence>
<dbReference type="Proteomes" id="UP000054935">
    <property type="component" value="Unassembled WGS sequence"/>
</dbReference>
<name>A0A0P1GK50_9RHOB</name>
<dbReference type="GO" id="GO:0006364">
    <property type="term" value="P:rRNA processing"/>
    <property type="evidence" value="ECO:0007669"/>
    <property type="project" value="UniProtKB-UniRule"/>
</dbReference>
<dbReference type="RefSeq" id="WP_058249385.1">
    <property type="nucleotide sequence ID" value="NZ_CYSE01000014.1"/>
</dbReference>
<comment type="cofactor">
    <cofactor evidence="7">
        <name>Zn(2+)</name>
        <dbReference type="ChEBI" id="CHEBI:29105"/>
    </cofactor>
    <text evidence="7">Binds 1 zinc ion.</text>
</comment>
<evidence type="ECO:0000256" key="5">
    <source>
        <dbReference type="ARBA" id="ARBA00022801"/>
    </source>
</evidence>
<feature type="region of interest" description="Disordered" evidence="8">
    <location>
        <begin position="63"/>
        <end position="94"/>
    </location>
</feature>
<dbReference type="SUPFAM" id="SSF55486">
    <property type="entry name" value="Metalloproteases ('zincins'), catalytic domain"/>
    <property type="match status" value="1"/>
</dbReference>